<comment type="caution">
    <text evidence="1">The sequence shown here is derived from an EMBL/GenBank/DDBJ whole genome shotgun (WGS) entry which is preliminary data.</text>
</comment>
<proteinExistence type="predicted"/>
<dbReference type="EMBL" id="DRQG01000100">
    <property type="protein sequence ID" value="HGY56166.1"/>
    <property type="molecule type" value="Genomic_DNA"/>
</dbReference>
<protein>
    <submittedName>
        <fullName evidence="1">Uncharacterized protein</fullName>
    </submittedName>
</protein>
<reference evidence="1" key="1">
    <citation type="journal article" date="2020" name="mSystems">
        <title>Genome- and Community-Level Interaction Insights into Carbon Utilization and Element Cycling Functions of Hydrothermarchaeota in Hydrothermal Sediment.</title>
        <authorList>
            <person name="Zhou Z."/>
            <person name="Liu Y."/>
            <person name="Xu W."/>
            <person name="Pan J."/>
            <person name="Luo Z.H."/>
            <person name="Li M."/>
        </authorList>
    </citation>
    <scope>NUCLEOTIDE SEQUENCE [LARGE SCALE GENOMIC DNA]</scope>
    <source>
        <strain evidence="1">HyVt-577</strain>
    </source>
</reference>
<sequence>MNIEPLKKLYKGFYIPAPTGNNAFSFEIRLNKRIYVAPLVEGTPADLRPGSRIAFSEVEDGVEKNDVGLEKFIYYRHKNTDVFIFDNHNHAFFFWMAAYLQNELQPGAKLIHVDMHSDMYSPSAPFALSLRRDFTLEEVFNYTQRILTVSSFIKPALQMGFFSDVEIIDSTLSFENMIPERYVLDIDMDIFTKEMDYIGYDVKMDKIRAYIARAEFITIATSPFFMNQEKAIQLVQKFFEHSRIQSDI</sequence>
<name>A0A7V4U1A9_CALAY</name>
<evidence type="ECO:0000313" key="1">
    <source>
        <dbReference type="EMBL" id="HGY56166.1"/>
    </source>
</evidence>
<accession>A0A7V4U1A9</accession>
<gene>
    <name evidence="1" type="ORF">ENK44_10715</name>
</gene>
<dbReference type="Proteomes" id="UP000885779">
    <property type="component" value="Unassembled WGS sequence"/>
</dbReference>
<dbReference type="InterPro" id="IPR024131">
    <property type="entry name" value="UPF0489"/>
</dbReference>
<dbReference type="Pfam" id="PF12640">
    <property type="entry name" value="UPF0489"/>
    <property type="match status" value="1"/>
</dbReference>
<dbReference type="AlphaFoldDB" id="A0A7V4U1A9"/>
<organism evidence="1">
    <name type="scientific">Caldithrix abyssi</name>
    <dbReference type="NCBI Taxonomy" id="187145"/>
    <lineage>
        <taxon>Bacteria</taxon>
        <taxon>Pseudomonadati</taxon>
        <taxon>Calditrichota</taxon>
        <taxon>Calditrichia</taxon>
        <taxon>Calditrichales</taxon>
        <taxon>Calditrichaceae</taxon>
        <taxon>Caldithrix</taxon>
    </lineage>
</organism>